<feature type="region of interest" description="Disordered" evidence="1">
    <location>
        <begin position="186"/>
        <end position="206"/>
    </location>
</feature>
<keyword evidence="3" id="KW-1185">Reference proteome</keyword>
<reference evidence="2 3" key="1">
    <citation type="submission" date="2019-03" db="EMBL/GenBank/DDBJ databases">
        <title>Genomic Encyclopedia of Type Strains, Phase IV (KMG-IV): sequencing the most valuable type-strain genomes for metagenomic binning, comparative biology and taxonomic classification.</title>
        <authorList>
            <person name="Goeker M."/>
        </authorList>
    </citation>
    <scope>NUCLEOTIDE SEQUENCE [LARGE SCALE GENOMIC DNA]</scope>
    <source>
        <strain evidence="2 3">LX-B</strain>
    </source>
</reference>
<evidence type="ECO:0000313" key="3">
    <source>
        <dbReference type="Proteomes" id="UP000295008"/>
    </source>
</evidence>
<gene>
    <name evidence="2" type="ORF">EDC14_10212</name>
</gene>
<sequence>MKKHQPAGVLYYRALTGNDQAVWQVGVLNGFLLTQLHPRVKLAKLRHATSYTPDLNDSERGTFCFNTLYLYRDFADFEADKSHPHSKYVRIGGAATTGGAGPGIACADRKNTYNGRFDGYETRDGRRLDTLNDVIACRHDCGQEQFEQGVLYFYHWHLQSEKSGGYQLRQSPGKIHPIAVIEVTPPAPSRGAGCIENGGDSRHERP</sequence>
<evidence type="ECO:0000313" key="2">
    <source>
        <dbReference type="EMBL" id="TCL63284.1"/>
    </source>
</evidence>
<dbReference type="RefSeq" id="WP_132015331.1">
    <property type="nucleotide sequence ID" value="NZ_SLUN01000021.1"/>
</dbReference>
<accession>A0A4R1RBU7</accession>
<dbReference type="AlphaFoldDB" id="A0A4R1RBU7"/>
<name>A0A4R1RBU7_HYDET</name>
<protein>
    <submittedName>
        <fullName evidence="2">Uncharacterized protein</fullName>
    </submittedName>
</protein>
<dbReference type="Proteomes" id="UP000295008">
    <property type="component" value="Unassembled WGS sequence"/>
</dbReference>
<evidence type="ECO:0000256" key="1">
    <source>
        <dbReference type="SAM" id="MobiDB-lite"/>
    </source>
</evidence>
<comment type="caution">
    <text evidence="2">The sequence shown here is derived from an EMBL/GenBank/DDBJ whole genome shotgun (WGS) entry which is preliminary data.</text>
</comment>
<dbReference type="EMBL" id="SLUN01000021">
    <property type="protein sequence ID" value="TCL63284.1"/>
    <property type="molecule type" value="Genomic_DNA"/>
</dbReference>
<organism evidence="2 3">
    <name type="scientific">Hydrogenispora ethanolica</name>
    <dbReference type="NCBI Taxonomy" id="1082276"/>
    <lineage>
        <taxon>Bacteria</taxon>
        <taxon>Bacillati</taxon>
        <taxon>Bacillota</taxon>
        <taxon>Hydrogenispora</taxon>
    </lineage>
</organism>
<proteinExistence type="predicted"/>